<keyword evidence="10" id="KW-0472">Membrane</keyword>
<keyword evidence="6 9" id="KW-0067">ATP-binding</keyword>
<evidence type="ECO:0000313" key="12">
    <source>
        <dbReference type="EMBL" id="BBH03571.1"/>
    </source>
</evidence>
<dbReference type="PROSITE" id="PS00107">
    <property type="entry name" value="PROTEIN_KINASE_ATP"/>
    <property type="match status" value="1"/>
</dbReference>
<dbReference type="FunFam" id="1.10.510.10:FF:001023">
    <property type="entry name" value="Os07g0541700 protein"/>
    <property type="match status" value="1"/>
</dbReference>
<evidence type="ECO:0000256" key="1">
    <source>
        <dbReference type="ARBA" id="ARBA00012513"/>
    </source>
</evidence>
<evidence type="ECO:0000256" key="8">
    <source>
        <dbReference type="ARBA" id="ARBA00048679"/>
    </source>
</evidence>
<dbReference type="Gene3D" id="1.10.510.10">
    <property type="entry name" value="Transferase(Phosphotransferase) domain 1"/>
    <property type="match status" value="1"/>
</dbReference>
<dbReference type="GO" id="GO:0004674">
    <property type="term" value="F:protein serine/threonine kinase activity"/>
    <property type="evidence" value="ECO:0007669"/>
    <property type="project" value="UniProtKB-KW"/>
</dbReference>
<dbReference type="PROSITE" id="PS00108">
    <property type="entry name" value="PROTEIN_KINASE_ST"/>
    <property type="match status" value="1"/>
</dbReference>
<dbReference type="PROSITE" id="PS50011">
    <property type="entry name" value="PROTEIN_KINASE_DOM"/>
    <property type="match status" value="1"/>
</dbReference>
<dbReference type="CDD" id="cd14066">
    <property type="entry name" value="STKc_IRAK"/>
    <property type="match status" value="1"/>
</dbReference>
<dbReference type="PANTHER" id="PTHR27001:SF585">
    <property type="entry name" value="OS02G0648100 PROTEIN"/>
    <property type="match status" value="1"/>
</dbReference>
<dbReference type="SMART" id="SM00220">
    <property type="entry name" value="S_TKc"/>
    <property type="match status" value="1"/>
</dbReference>
<comment type="catalytic activity">
    <reaction evidence="8">
        <text>L-seryl-[protein] + ATP = O-phospho-L-seryl-[protein] + ADP + H(+)</text>
        <dbReference type="Rhea" id="RHEA:17989"/>
        <dbReference type="Rhea" id="RHEA-COMP:9863"/>
        <dbReference type="Rhea" id="RHEA-COMP:11604"/>
        <dbReference type="ChEBI" id="CHEBI:15378"/>
        <dbReference type="ChEBI" id="CHEBI:29999"/>
        <dbReference type="ChEBI" id="CHEBI:30616"/>
        <dbReference type="ChEBI" id="CHEBI:83421"/>
        <dbReference type="ChEBI" id="CHEBI:456216"/>
        <dbReference type="EC" id="2.7.11.1"/>
    </reaction>
</comment>
<sequence length="501" mass="55297">MNRKEACHLFPLCLDRDQGCQIVPPSMAKSKVREREKEEAEAEEVGGVISSPAKIPHACHFVCGSNSTYYFFTTSISLLFFSFFSFSEASRSIPTPTLSSSSSHTTYTTASTSKTHHVDYTIIIILTVSSAAFLAFLLVSAMAVLRCFGFKLKRKQTRVTSNSLSSLEGISHEPLDQKDDMAGESGNFSVRKLSWDEIERSTNNFCKVIGSGGYSNVYLARKPSGFWAIKINNGSERLNQVFKQELDILLHLQHPHIVKLLGYCDKQEEGALVFEYVANGNLQDKLHGGESSPVLPWKNRMAIAFQIAQALEYLHEKCPLQIVHMDIKASNILLDQDLNCKLCDFGSAKMGFSSTVRPPSSSMKSHVLTMMGSPGYTDPHYLRTGIASKKNDVYSFGVLVLELVTGMEAFCSEKGQFLTSMVGPRLRDGGANVAEAARMVDPQLGAAGFDVEEAKTMLSVSAMCLRQSPTLRPSAAQILQTIHEKIPSVSFLQSHQKQIIY</sequence>
<evidence type="ECO:0000256" key="5">
    <source>
        <dbReference type="ARBA" id="ARBA00022777"/>
    </source>
</evidence>
<keyword evidence="10" id="KW-1133">Transmembrane helix</keyword>
<dbReference type="EMBL" id="AP019301">
    <property type="protein sequence ID" value="BBH03571.1"/>
    <property type="molecule type" value="Genomic_DNA"/>
</dbReference>
<dbReference type="Pfam" id="PF00069">
    <property type="entry name" value="Pkinase"/>
    <property type="match status" value="1"/>
</dbReference>
<gene>
    <name evidence="12" type="ORF">Prudu_014487</name>
</gene>
<keyword evidence="5 12" id="KW-0418">Kinase</keyword>
<dbReference type="GO" id="GO:0005886">
    <property type="term" value="C:plasma membrane"/>
    <property type="evidence" value="ECO:0007669"/>
    <property type="project" value="TreeGrafter"/>
</dbReference>
<evidence type="ECO:0000256" key="2">
    <source>
        <dbReference type="ARBA" id="ARBA00022527"/>
    </source>
</evidence>
<dbReference type="AlphaFoldDB" id="A0A4Y1RH06"/>
<proteinExistence type="predicted"/>
<evidence type="ECO:0000256" key="6">
    <source>
        <dbReference type="ARBA" id="ARBA00022840"/>
    </source>
</evidence>
<keyword evidence="3" id="KW-0808">Transferase</keyword>
<keyword evidence="10" id="KW-0812">Transmembrane</keyword>
<dbReference type="Gene3D" id="3.30.200.20">
    <property type="entry name" value="Phosphorylase Kinase, domain 1"/>
    <property type="match status" value="1"/>
</dbReference>
<feature type="binding site" evidence="9">
    <location>
        <position position="230"/>
    </location>
    <ligand>
        <name>ATP</name>
        <dbReference type="ChEBI" id="CHEBI:30616"/>
    </ligand>
</feature>
<organism evidence="12">
    <name type="scientific">Prunus dulcis</name>
    <name type="common">Almond</name>
    <name type="synonym">Amygdalus dulcis</name>
    <dbReference type="NCBI Taxonomy" id="3755"/>
    <lineage>
        <taxon>Eukaryota</taxon>
        <taxon>Viridiplantae</taxon>
        <taxon>Streptophyta</taxon>
        <taxon>Embryophyta</taxon>
        <taxon>Tracheophyta</taxon>
        <taxon>Spermatophyta</taxon>
        <taxon>Magnoliopsida</taxon>
        <taxon>eudicotyledons</taxon>
        <taxon>Gunneridae</taxon>
        <taxon>Pentapetalae</taxon>
        <taxon>rosids</taxon>
        <taxon>fabids</taxon>
        <taxon>Rosales</taxon>
        <taxon>Rosaceae</taxon>
        <taxon>Amygdaloideae</taxon>
        <taxon>Amygdaleae</taxon>
        <taxon>Prunus</taxon>
    </lineage>
</organism>
<evidence type="ECO:0000256" key="3">
    <source>
        <dbReference type="ARBA" id="ARBA00022679"/>
    </source>
</evidence>
<protein>
    <recommendedName>
        <fullName evidence="1">non-specific serine/threonine protein kinase</fullName>
        <ecNumber evidence="1">2.7.11.1</ecNumber>
    </recommendedName>
</protein>
<reference evidence="12" key="1">
    <citation type="journal article" date="2019" name="Science">
        <title>Mutation of a bHLH transcription factor allowed almond domestication.</title>
        <authorList>
            <person name="Sanchez-Perez R."/>
            <person name="Pavan S."/>
            <person name="Mazzeo R."/>
            <person name="Moldovan C."/>
            <person name="Aiese Cigliano R."/>
            <person name="Del Cueto J."/>
            <person name="Ricciardi F."/>
            <person name="Lotti C."/>
            <person name="Ricciardi L."/>
            <person name="Dicenta F."/>
            <person name="Lopez-Marques R.L."/>
            <person name="Lindberg Moller B."/>
        </authorList>
    </citation>
    <scope>NUCLEOTIDE SEQUENCE</scope>
</reference>
<evidence type="ECO:0000256" key="9">
    <source>
        <dbReference type="PROSITE-ProRule" id="PRU10141"/>
    </source>
</evidence>
<comment type="catalytic activity">
    <reaction evidence="7">
        <text>L-threonyl-[protein] + ATP = O-phospho-L-threonyl-[protein] + ADP + H(+)</text>
        <dbReference type="Rhea" id="RHEA:46608"/>
        <dbReference type="Rhea" id="RHEA-COMP:11060"/>
        <dbReference type="Rhea" id="RHEA-COMP:11605"/>
        <dbReference type="ChEBI" id="CHEBI:15378"/>
        <dbReference type="ChEBI" id="CHEBI:30013"/>
        <dbReference type="ChEBI" id="CHEBI:30616"/>
        <dbReference type="ChEBI" id="CHEBI:61977"/>
        <dbReference type="ChEBI" id="CHEBI:456216"/>
        <dbReference type="EC" id="2.7.11.1"/>
    </reaction>
</comment>
<feature type="transmembrane region" description="Helical" evidence="10">
    <location>
        <begin position="120"/>
        <end position="145"/>
    </location>
</feature>
<dbReference type="InterPro" id="IPR008271">
    <property type="entry name" value="Ser/Thr_kinase_AS"/>
</dbReference>
<feature type="domain" description="Protein kinase" evidence="11">
    <location>
        <begin position="203"/>
        <end position="486"/>
    </location>
</feature>
<dbReference type="EC" id="2.7.11.1" evidence="1"/>
<evidence type="ECO:0000256" key="7">
    <source>
        <dbReference type="ARBA" id="ARBA00047899"/>
    </source>
</evidence>
<dbReference type="InterPro" id="IPR011009">
    <property type="entry name" value="Kinase-like_dom_sf"/>
</dbReference>
<dbReference type="SUPFAM" id="SSF56112">
    <property type="entry name" value="Protein kinase-like (PK-like)"/>
    <property type="match status" value="1"/>
</dbReference>
<dbReference type="GO" id="GO:0005524">
    <property type="term" value="F:ATP binding"/>
    <property type="evidence" value="ECO:0007669"/>
    <property type="project" value="UniProtKB-UniRule"/>
</dbReference>
<dbReference type="InterPro" id="IPR017441">
    <property type="entry name" value="Protein_kinase_ATP_BS"/>
</dbReference>
<evidence type="ECO:0000256" key="4">
    <source>
        <dbReference type="ARBA" id="ARBA00022741"/>
    </source>
</evidence>
<evidence type="ECO:0000256" key="10">
    <source>
        <dbReference type="SAM" id="Phobius"/>
    </source>
</evidence>
<keyword evidence="4 9" id="KW-0547">Nucleotide-binding</keyword>
<dbReference type="InterPro" id="IPR000719">
    <property type="entry name" value="Prot_kinase_dom"/>
</dbReference>
<accession>A0A4Y1RH06</accession>
<evidence type="ECO:0000259" key="11">
    <source>
        <dbReference type="PROSITE" id="PS50011"/>
    </source>
</evidence>
<dbReference type="PANTHER" id="PTHR27001">
    <property type="entry name" value="OS01G0253100 PROTEIN"/>
    <property type="match status" value="1"/>
</dbReference>
<name>A0A4Y1RH06_PRUDU</name>
<keyword evidence="2" id="KW-0723">Serine/threonine-protein kinase</keyword>